<dbReference type="PANTHER" id="PTHR30154">
    <property type="entry name" value="LEUCINE-RESPONSIVE REGULATORY PROTEIN"/>
    <property type="match status" value="1"/>
</dbReference>
<evidence type="ECO:0000313" key="6">
    <source>
        <dbReference type="Proteomes" id="UP001055105"/>
    </source>
</evidence>
<organism evidence="5 6">
    <name type="scientific">Alistipes finegoldii</name>
    <dbReference type="NCBI Taxonomy" id="214856"/>
    <lineage>
        <taxon>Bacteria</taxon>
        <taxon>Pseudomonadati</taxon>
        <taxon>Bacteroidota</taxon>
        <taxon>Bacteroidia</taxon>
        <taxon>Bacteroidales</taxon>
        <taxon>Rikenellaceae</taxon>
        <taxon>Alistipes</taxon>
    </lineage>
</organism>
<dbReference type="EMBL" id="BQOL01000002">
    <property type="protein sequence ID" value="GKI20349.1"/>
    <property type="molecule type" value="Genomic_DNA"/>
</dbReference>
<gene>
    <name evidence="5" type="ORF">CE91St16_32570</name>
</gene>
<reference evidence="5" key="1">
    <citation type="submission" date="2022-01" db="EMBL/GenBank/DDBJ databases">
        <title>Novel bile acid biosynthetic pathways are enriched in the microbiome of centenarians.</title>
        <authorList>
            <person name="Sato Y."/>
            <person name="Atarashi K."/>
            <person name="Plichta R.D."/>
            <person name="Arai Y."/>
            <person name="Sasajima S."/>
            <person name="Kearney M.S."/>
            <person name="Suda W."/>
            <person name="Takeshita K."/>
            <person name="Sasaki T."/>
            <person name="Okamoto S."/>
            <person name="Skelly N.A."/>
            <person name="Okamura Y."/>
            <person name="Vlamakis H."/>
            <person name="Li Y."/>
            <person name="Tanoue T."/>
            <person name="Takei H."/>
            <person name="Nittono H."/>
            <person name="Narushima S."/>
            <person name="Irie J."/>
            <person name="Itoh H."/>
            <person name="Moriya K."/>
            <person name="Sugiura Y."/>
            <person name="Suematsu M."/>
            <person name="Moritoki N."/>
            <person name="Shibata S."/>
            <person name="Littman R.D."/>
            <person name="Fischbach A.M."/>
            <person name="Uwamino Y."/>
            <person name="Inoue T."/>
            <person name="Honda A."/>
            <person name="Hattori M."/>
            <person name="Murai T."/>
            <person name="Xavier J.R."/>
            <person name="Hirose N."/>
            <person name="Honda K."/>
        </authorList>
    </citation>
    <scope>NUCLEOTIDE SEQUENCE</scope>
    <source>
        <strain evidence="5">CE91-St16</strain>
    </source>
</reference>
<comment type="caution">
    <text evidence="5">The sequence shown here is derived from an EMBL/GenBank/DDBJ whole genome shotgun (WGS) entry which is preliminary data.</text>
</comment>
<dbReference type="Pfam" id="PF13412">
    <property type="entry name" value="HTH_24"/>
    <property type="match status" value="1"/>
</dbReference>
<keyword evidence="2" id="KW-0238">DNA-binding</keyword>
<dbReference type="AlphaFoldDB" id="A0AA37NPV2"/>
<evidence type="ECO:0000256" key="2">
    <source>
        <dbReference type="ARBA" id="ARBA00023125"/>
    </source>
</evidence>
<dbReference type="PROSITE" id="PS50956">
    <property type="entry name" value="HTH_ASNC_2"/>
    <property type="match status" value="1"/>
</dbReference>
<evidence type="ECO:0000259" key="4">
    <source>
        <dbReference type="PROSITE" id="PS50956"/>
    </source>
</evidence>
<dbReference type="InterPro" id="IPR011991">
    <property type="entry name" value="ArsR-like_HTH"/>
</dbReference>
<dbReference type="CDD" id="cd00090">
    <property type="entry name" value="HTH_ARSR"/>
    <property type="match status" value="1"/>
</dbReference>
<feature type="domain" description="HTH asnC-type" evidence="4">
    <location>
        <begin position="15"/>
        <end position="76"/>
    </location>
</feature>
<dbReference type="GO" id="GO:0006355">
    <property type="term" value="P:regulation of DNA-templated transcription"/>
    <property type="evidence" value="ECO:0007669"/>
    <property type="project" value="UniProtKB-ARBA"/>
</dbReference>
<dbReference type="Pfam" id="PF01037">
    <property type="entry name" value="AsnC_trans_reg"/>
    <property type="match status" value="1"/>
</dbReference>
<dbReference type="GO" id="GO:0043565">
    <property type="term" value="F:sequence-specific DNA binding"/>
    <property type="evidence" value="ECO:0007669"/>
    <property type="project" value="InterPro"/>
</dbReference>
<keyword evidence="3" id="KW-0804">Transcription</keyword>
<dbReference type="InterPro" id="IPR019888">
    <property type="entry name" value="Tscrpt_reg_AsnC-like"/>
</dbReference>
<dbReference type="Gene3D" id="1.10.10.10">
    <property type="entry name" value="Winged helix-like DNA-binding domain superfamily/Winged helix DNA-binding domain"/>
    <property type="match status" value="1"/>
</dbReference>
<protein>
    <submittedName>
        <fullName evidence="5">Transcriptional regulator</fullName>
    </submittedName>
</protein>
<dbReference type="Proteomes" id="UP001055105">
    <property type="component" value="Unassembled WGS sequence"/>
</dbReference>
<dbReference type="InterPro" id="IPR000485">
    <property type="entry name" value="AsnC-type_HTH_dom"/>
</dbReference>
<keyword evidence="1" id="KW-0805">Transcription regulation</keyword>
<dbReference type="GO" id="GO:0005829">
    <property type="term" value="C:cytosol"/>
    <property type="evidence" value="ECO:0007669"/>
    <property type="project" value="TreeGrafter"/>
</dbReference>
<dbReference type="InterPro" id="IPR036390">
    <property type="entry name" value="WH_DNA-bd_sf"/>
</dbReference>
<dbReference type="SUPFAM" id="SSF54909">
    <property type="entry name" value="Dimeric alpha+beta barrel"/>
    <property type="match status" value="1"/>
</dbReference>
<dbReference type="SUPFAM" id="SSF46785">
    <property type="entry name" value="Winged helix' DNA-binding domain"/>
    <property type="match status" value="1"/>
</dbReference>
<evidence type="ECO:0000313" key="5">
    <source>
        <dbReference type="EMBL" id="GKI20349.1"/>
    </source>
</evidence>
<sequence>MSSNKTLKPMPKTSLDAIDRKILKYLIKNARMPFLEIARECGISGAAIHQRIRKLDDSGVILGSRLIVDPKMMGFDVCAHISITLKDPQLLKQTVEQLKEIPEIVEAHFITGSGNILVKLYCVDNEHLMRTIFDGILRIQGVSSTETQISLQEAFQRQVNIDFIEE</sequence>
<dbReference type="GO" id="GO:0043200">
    <property type="term" value="P:response to amino acid"/>
    <property type="evidence" value="ECO:0007669"/>
    <property type="project" value="TreeGrafter"/>
</dbReference>
<evidence type="ECO:0000256" key="1">
    <source>
        <dbReference type="ARBA" id="ARBA00023015"/>
    </source>
</evidence>
<dbReference type="InterPro" id="IPR036388">
    <property type="entry name" value="WH-like_DNA-bd_sf"/>
</dbReference>
<dbReference type="PRINTS" id="PR00033">
    <property type="entry name" value="HTHASNC"/>
</dbReference>
<dbReference type="Gene3D" id="3.30.70.920">
    <property type="match status" value="1"/>
</dbReference>
<dbReference type="InterPro" id="IPR011008">
    <property type="entry name" value="Dimeric_a/b-barrel"/>
</dbReference>
<dbReference type="SMART" id="SM00344">
    <property type="entry name" value="HTH_ASNC"/>
    <property type="match status" value="1"/>
</dbReference>
<evidence type="ECO:0000256" key="3">
    <source>
        <dbReference type="ARBA" id="ARBA00023163"/>
    </source>
</evidence>
<name>A0AA37NPV2_9BACT</name>
<accession>A0AA37NPV2</accession>
<dbReference type="InterPro" id="IPR019887">
    <property type="entry name" value="Tscrpt_reg_AsnC/Lrp_C"/>
</dbReference>
<dbReference type="PANTHER" id="PTHR30154:SF34">
    <property type="entry name" value="TRANSCRIPTIONAL REGULATOR AZLB"/>
    <property type="match status" value="1"/>
</dbReference>
<proteinExistence type="predicted"/>